<dbReference type="Pfam" id="PF00083">
    <property type="entry name" value="Sugar_tr"/>
    <property type="match status" value="1"/>
</dbReference>
<evidence type="ECO:0000313" key="10">
    <source>
        <dbReference type="EMBL" id="RSH85778.1"/>
    </source>
</evidence>
<evidence type="ECO:0000256" key="2">
    <source>
        <dbReference type="ARBA" id="ARBA00010992"/>
    </source>
</evidence>
<dbReference type="PANTHER" id="PTHR48022:SF2">
    <property type="entry name" value="PLASTIDIC GLUCOSE TRANSPORTER 4"/>
    <property type="match status" value="1"/>
</dbReference>
<evidence type="ECO:0000256" key="4">
    <source>
        <dbReference type="ARBA" id="ARBA00022692"/>
    </source>
</evidence>
<dbReference type="PANTHER" id="PTHR48022">
    <property type="entry name" value="PLASTIDIC GLUCOSE TRANSPORTER 4"/>
    <property type="match status" value="1"/>
</dbReference>
<keyword evidence="5 8" id="KW-1133">Transmembrane helix</keyword>
<evidence type="ECO:0000313" key="11">
    <source>
        <dbReference type="Proteomes" id="UP000279259"/>
    </source>
</evidence>
<comment type="similarity">
    <text evidence="2">Belongs to the major facilitator superfamily. Sugar transporter (TC 2.A.1.1) family.</text>
</comment>
<accession>A0A427Y3X0</accession>
<dbReference type="InterPro" id="IPR050360">
    <property type="entry name" value="MFS_Sugar_Transporters"/>
</dbReference>
<keyword evidence="11" id="KW-1185">Reference proteome</keyword>
<keyword evidence="3" id="KW-0813">Transport</keyword>
<dbReference type="OrthoDB" id="4142200at2759"/>
<feature type="transmembrane region" description="Helical" evidence="8">
    <location>
        <begin position="415"/>
        <end position="436"/>
    </location>
</feature>
<comment type="caution">
    <text evidence="10">The sequence shown here is derived from an EMBL/GenBank/DDBJ whole genome shotgun (WGS) entry which is preliminary data.</text>
</comment>
<feature type="transmembrane region" description="Helical" evidence="8">
    <location>
        <begin position="308"/>
        <end position="329"/>
    </location>
</feature>
<dbReference type="InterPro" id="IPR020846">
    <property type="entry name" value="MFS_dom"/>
</dbReference>
<reference evidence="10 11" key="1">
    <citation type="submission" date="2018-11" db="EMBL/GenBank/DDBJ databases">
        <title>Genome sequence of Saitozyma podzolica DSM 27192.</title>
        <authorList>
            <person name="Aliyu H."/>
            <person name="Gorte O."/>
            <person name="Ochsenreither K."/>
        </authorList>
    </citation>
    <scope>NUCLEOTIDE SEQUENCE [LARGE SCALE GENOMIC DNA]</scope>
    <source>
        <strain evidence="10 11">DSM 27192</strain>
    </source>
</reference>
<evidence type="ECO:0000256" key="8">
    <source>
        <dbReference type="SAM" id="Phobius"/>
    </source>
</evidence>
<dbReference type="Proteomes" id="UP000279259">
    <property type="component" value="Unassembled WGS sequence"/>
</dbReference>
<dbReference type="PROSITE" id="PS00217">
    <property type="entry name" value="SUGAR_TRANSPORT_2"/>
    <property type="match status" value="1"/>
</dbReference>
<keyword evidence="6 8" id="KW-0472">Membrane</keyword>
<dbReference type="AlphaFoldDB" id="A0A427Y3X0"/>
<feature type="domain" description="Major facilitator superfamily (MFS) profile" evidence="9">
    <location>
        <begin position="31"/>
        <end position="440"/>
    </location>
</feature>
<dbReference type="PRINTS" id="PR00171">
    <property type="entry name" value="SUGRTRNSPORT"/>
</dbReference>
<dbReference type="GO" id="GO:0005351">
    <property type="term" value="F:carbohydrate:proton symporter activity"/>
    <property type="evidence" value="ECO:0007669"/>
    <property type="project" value="TreeGrafter"/>
</dbReference>
<dbReference type="InterPro" id="IPR005829">
    <property type="entry name" value="Sugar_transporter_CS"/>
</dbReference>
<feature type="transmembrane region" description="Helical" evidence="8">
    <location>
        <begin position="388"/>
        <end position="409"/>
    </location>
</feature>
<evidence type="ECO:0000256" key="3">
    <source>
        <dbReference type="ARBA" id="ARBA00022448"/>
    </source>
</evidence>
<comment type="subcellular location">
    <subcellularLocation>
        <location evidence="1">Membrane</location>
        <topology evidence="1">Multi-pass membrane protein</topology>
    </subcellularLocation>
</comment>
<feature type="transmembrane region" description="Helical" evidence="8">
    <location>
        <begin position="273"/>
        <end position="296"/>
    </location>
</feature>
<gene>
    <name evidence="10" type="ORF">EHS25_003919</name>
</gene>
<dbReference type="InterPro" id="IPR003663">
    <property type="entry name" value="Sugar/inositol_transpt"/>
</dbReference>
<proteinExistence type="inferred from homology"/>
<dbReference type="Gene3D" id="1.20.1250.20">
    <property type="entry name" value="MFS general substrate transporter like domains"/>
    <property type="match status" value="1"/>
</dbReference>
<feature type="transmembrane region" description="Helical" evidence="8">
    <location>
        <begin position="349"/>
        <end position="376"/>
    </location>
</feature>
<dbReference type="InterPro" id="IPR036259">
    <property type="entry name" value="MFS_trans_sf"/>
</dbReference>
<dbReference type="SUPFAM" id="SSF103473">
    <property type="entry name" value="MFS general substrate transporter"/>
    <property type="match status" value="1"/>
</dbReference>
<evidence type="ECO:0000256" key="5">
    <source>
        <dbReference type="ARBA" id="ARBA00022989"/>
    </source>
</evidence>
<feature type="transmembrane region" description="Helical" evidence="8">
    <location>
        <begin position="184"/>
        <end position="203"/>
    </location>
</feature>
<evidence type="ECO:0000259" key="9">
    <source>
        <dbReference type="PROSITE" id="PS50850"/>
    </source>
</evidence>
<comment type="catalytic activity">
    <reaction evidence="7">
        <text>myo-inositol(out) + H(+)(out) = myo-inositol(in) + H(+)(in)</text>
        <dbReference type="Rhea" id="RHEA:60364"/>
        <dbReference type="ChEBI" id="CHEBI:15378"/>
        <dbReference type="ChEBI" id="CHEBI:17268"/>
    </reaction>
</comment>
<dbReference type="PROSITE" id="PS50850">
    <property type="entry name" value="MFS"/>
    <property type="match status" value="1"/>
</dbReference>
<name>A0A427Y3X0_9TREE</name>
<protein>
    <recommendedName>
        <fullName evidence="9">Major facilitator superfamily (MFS) profile domain-containing protein</fullName>
    </recommendedName>
</protein>
<dbReference type="GO" id="GO:0016020">
    <property type="term" value="C:membrane"/>
    <property type="evidence" value="ECO:0007669"/>
    <property type="project" value="UniProtKB-SubCell"/>
</dbReference>
<evidence type="ECO:0000256" key="1">
    <source>
        <dbReference type="ARBA" id="ARBA00004141"/>
    </source>
</evidence>
<feature type="transmembrane region" description="Helical" evidence="8">
    <location>
        <begin position="69"/>
        <end position="89"/>
    </location>
</feature>
<sequence>MSTTQSRERQDEARDETLVYNARPNLLNWTACVLAGLGPWLYGYDSGIISSIISPEYTQFYAYFNPSDAMTGTIVAIIYAGAVLGGFGMGLADRWGRQKTIIYYSIISIIAVNLAMMIVGRLLAGFAMGALTSLATLYQAEISPSHVRGMMTASTKFVNNWGFFSANWIGYGCQPLTTSAQWRVPLAIQIVPPLILFIGMFFVPESPRFLLSVGRTEEARTVLFKLRSKKANLARAIEAELEEMKIQIDWEHENLTSRWVDLVNTSPNLRRTMVAVMVQGMAVFNGIVVINYYAPTIYTSLGFSGQKVLLINGLWGLCGPIASFIYMIYGGELLVPQFVDPNYHNEGTGGAGIAAMFLFGFTFNSSFGPIAWLYQIEIFPMNLRAKGAGVATAATWLATLILLQIAPIAFNNIGWKYFLVFIVFNITNSILCYFFCPETAGRTLEEIGVLFGDANVQVVHVDGVAVRQDVKPGDDIELQEHADDLKARETV</sequence>
<keyword evidence="4 8" id="KW-0812">Transmembrane</keyword>
<evidence type="ECO:0000256" key="6">
    <source>
        <dbReference type="ARBA" id="ARBA00023136"/>
    </source>
</evidence>
<organism evidence="10 11">
    <name type="scientific">Saitozyma podzolica</name>
    <dbReference type="NCBI Taxonomy" id="1890683"/>
    <lineage>
        <taxon>Eukaryota</taxon>
        <taxon>Fungi</taxon>
        <taxon>Dikarya</taxon>
        <taxon>Basidiomycota</taxon>
        <taxon>Agaricomycotina</taxon>
        <taxon>Tremellomycetes</taxon>
        <taxon>Tremellales</taxon>
        <taxon>Trimorphomycetaceae</taxon>
        <taxon>Saitozyma</taxon>
    </lineage>
</organism>
<feature type="transmembrane region" description="Helical" evidence="8">
    <location>
        <begin position="101"/>
        <end position="124"/>
    </location>
</feature>
<dbReference type="InterPro" id="IPR005828">
    <property type="entry name" value="MFS_sugar_transport-like"/>
</dbReference>
<evidence type="ECO:0000256" key="7">
    <source>
        <dbReference type="ARBA" id="ARBA00049119"/>
    </source>
</evidence>
<dbReference type="EMBL" id="RSCD01000019">
    <property type="protein sequence ID" value="RSH85778.1"/>
    <property type="molecule type" value="Genomic_DNA"/>
</dbReference>